<organism evidence="3">
    <name type="scientific">Tanacetum cinerariifolium</name>
    <name type="common">Dalmatian daisy</name>
    <name type="synonym">Chrysanthemum cinerariifolium</name>
    <dbReference type="NCBI Taxonomy" id="118510"/>
    <lineage>
        <taxon>Eukaryota</taxon>
        <taxon>Viridiplantae</taxon>
        <taxon>Streptophyta</taxon>
        <taxon>Embryophyta</taxon>
        <taxon>Tracheophyta</taxon>
        <taxon>Spermatophyta</taxon>
        <taxon>Magnoliopsida</taxon>
        <taxon>eudicotyledons</taxon>
        <taxon>Gunneridae</taxon>
        <taxon>Pentapetalae</taxon>
        <taxon>asterids</taxon>
        <taxon>campanulids</taxon>
        <taxon>Asterales</taxon>
        <taxon>Asteraceae</taxon>
        <taxon>Asteroideae</taxon>
        <taxon>Anthemideae</taxon>
        <taxon>Anthemidinae</taxon>
        <taxon>Tanacetum</taxon>
    </lineage>
</organism>
<protein>
    <submittedName>
        <fullName evidence="3">Uncharacterized mitochondrial protein AtMg00810-like</fullName>
    </submittedName>
</protein>
<gene>
    <name evidence="3" type="ORF">Tci_049347</name>
</gene>
<accession>A0A6L2MVD2</accession>
<evidence type="ECO:0000313" key="3">
    <source>
        <dbReference type="EMBL" id="GEU77369.1"/>
    </source>
</evidence>
<feature type="compositionally biased region" description="Basic and acidic residues" evidence="2">
    <location>
        <begin position="53"/>
        <end position="79"/>
    </location>
</feature>
<feature type="coiled-coil region" evidence="1">
    <location>
        <begin position="87"/>
        <end position="128"/>
    </location>
</feature>
<proteinExistence type="predicted"/>
<dbReference type="PANTHER" id="PTHR11439">
    <property type="entry name" value="GAG-POL-RELATED RETROTRANSPOSON"/>
    <property type="match status" value="1"/>
</dbReference>
<comment type="caution">
    <text evidence="3">The sequence shown here is derived from an EMBL/GenBank/DDBJ whole genome shotgun (WGS) entry which is preliminary data.</text>
</comment>
<evidence type="ECO:0000256" key="2">
    <source>
        <dbReference type="SAM" id="MobiDB-lite"/>
    </source>
</evidence>
<feature type="region of interest" description="Disordered" evidence="2">
    <location>
        <begin position="50"/>
        <end position="79"/>
    </location>
</feature>
<dbReference type="EMBL" id="BKCJ010007458">
    <property type="protein sequence ID" value="GEU77369.1"/>
    <property type="molecule type" value="Genomic_DNA"/>
</dbReference>
<dbReference type="PANTHER" id="PTHR11439:SF463">
    <property type="entry name" value="REVERSE TRANSCRIPTASE TY1_COPIA-TYPE DOMAIN-CONTAINING PROTEIN"/>
    <property type="match status" value="1"/>
</dbReference>
<name>A0A6L2MVD2_TANCI</name>
<dbReference type="AlphaFoldDB" id="A0A6L2MVD2"/>
<evidence type="ECO:0000256" key="1">
    <source>
        <dbReference type="SAM" id="Coils"/>
    </source>
</evidence>
<sequence>MESLRELILERAKHKREYDSRMNERQMQLKERKIDSSKVLDADLVVTEISGAESEKHDTNTRSRNDTHAEDADIKPVNDKEPMVEEIEVLETINIELEQSVDKLLAENEKLYKENEHLKQTYKDLYDSIKKTRVQTKDLNDSLIAQVNSKTVKNADLKAQIQEKVFANVTLKNELRKLKGNSVDIKFAKPSILKCVFNANHDACLTKFLKEVNSRITIQSPKTRNNNKPVEPKFHTKKPGRQIVVGHRFSRNKSSDVHEKEKNPRSCLRWISTGRIFNTVGLSAGTLNLSAGISFNPKKERLRVWLLKKLMSKNQVPQGIHKQEQPPNSAQAAAPRAEVLADSTVSISISQDASSTSIPSSQAQEHSPIISQANAAHKNMNIYQRDVKMAFLNGELKEEAKPTEKHLQAVKRIFLYLKGTINMGLWYSKDIDMSLTTYEDADHMGCQDTRRSTSGSAQFLGDKLEQAKNEIVELYFVRTEYQLTDIFTKPLPRERFNFLIDKLGMKSMSPDTLKRLAEETDE</sequence>
<keyword evidence="1" id="KW-0175">Coiled coil</keyword>
<reference evidence="3" key="1">
    <citation type="journal article" date="2019" name="Sci. Rep.">
        <title>Draft genome of Tanacetum cinerariifolium, the natural source of mosquito coil.</title>
        <authorList>
            <person name="Yamashiro T."/>
            <person name="Shiraishi A."/>
            <person name="Satake H."/>
            <person name="Nakayama K."/>
        </authorList>
    </citation>
    <scope>NUCLEOTIDE SEQUENCE</scope>
</reference>